<evidence type="ECO:0000313" key="2">
    <source>
        <dbReference type="WBParaSite" id="PSAMB.scaffold8760size5824.g31787.t1"/>
    </source>
</evidence>
<protein>
    <submittedName>
        <fullName evidence="2">Uncharacterized protein</fullName>
    </submittedName>
</protein>
<sequence length="102" mass="10487">MNNTIRLLQDRREYGAYYCCLLGAGVLGHGLGAFRHGVLGELAGEDESDGGLHLAAGDGALLVVLGKTRRLGGDACETEDTGEPIPSGGESVLGARIYAIAS</sequence>
<keyword evidence="1" id="KW-1185">Reference proteome</keyword>
<organism evidence="1 2">
    <name type="scientific">Plectus sambesii</name>
    <dbReference type="NCBI Taxonomy" id="2011161"/>
    <lineage>
        <taxon>Eukaryota</taxon>
        <taxon>Metazoa</taxon>
        <taxon>Ecdysozoa</taxon>
        <taxon>Nematoda</taxon>
        <taxon>Chromadorea</taxon>
        <taxon>Plectida</taxon>
        <taxon>Plectina</taxon>
        <taxon>Plectoidea</taxon>
        <taxon>Plectidae</taxon>
        <taxon>Plectus</taxon>
    </lineage>
</organism>
<dbReference type="WBParaSite" id="PSAMB.scaffold8760size5824.g31787.t1">
    <property type="protein sequence ID" value="PSAMB.scaffold8760size5824.g31787.t1"/>
    <property type="gene ID" value="PSAMB.scaffold8760size5824.g31787"/>
</dbReference>
<name>A0A914XHZ6_9BILA</name>
<accession>A0A914XHZ6</accession>
<dbReference type="AlphaFoldDB" id="A0A914XHZ6"/>
<evidence type="ECO:0000313" key="1">
    <source>
        <dbReference type="Proteomes" id="UP000887566"/>
    </source>
</evidence>
<proteinExistence type="predicted"/>
<reference evidence="2" key="1">
    <citation type="submission" date="2022-11" db="UniProtKB">
        <authorList>
            <consortium name="WormBaseParasite"/>
        </authorList>
    </citation>
    <scope>IDENTIFICATION</scope>
</reference>
<dbReference type="Proteomes" id="UP000887566">
    <property type="component" value="Unplaced"/>
</dbReference>